<evidence type="ECO:0000256" key="8">
    <source>
        <dbReference type="PROSITE-ProRule" id="PRU01360"/>
    </source>
</evidence>
<feature type="signal peptide" evidence="11">
    <location>
        <begin position="1"/>
        <end position="21"/>
    </location>
</feature>
<keyword evidence="6 8" id="KW-0472">Membrane</keyword>
<dbReference type="Gene3D" id="2.170.130.10">
    <property type="entry name" value="TonB-dependent receptor, plug domain"/>
    <property type="match status" value="1"/>
</dbReference>
<keyword evidence="4 8" id="KW-0812">Transmembrane</keyword>
<dbReference type="InterPro" id="IPR036942">
    <property type="entry name" value="Beta-barrel_TonB_sf"/>
</dbReference>
<accession>A0A078L5I7</accession>
<reference evidence="14" key="1">
    <citation type="submission" date="2014-06" db="EMBL/GenBank/DDBJ databases">
        <authorList>
            <person name="Urmite Genomes Urmite Genomes"/>
        </authorList>
    </citation>
    <scope>NUCLEOTIDE SEQUENCE</scope>
</reference>
<dbReference type="InterPro" id="IPR012910">
    <property type="entry name" value="Plug_dom"/>
</dbReference>
<evidence type="ECO:0000256" key="9">
    <source>
        <dbReference type="RuleBase" id="RU003357"/>
    </source>
</evidence>
<dbReference type="PANTHER" id="PTHR30069">
    <property type="entry name" value="TONB-DEPENDENT OUTER MEMBRANE RECEPTOR"/>
    <property type="match status" value="1"/>
</dbReference>
<dbReference type="Pfam" id="PF07715">
    <property type="entry name" value="Plug"/>
    <property type="match status" value="1"/>
</dbReference>
<dbReference type="InterPro" id="IPR039426">
    <property type="entry name" value="TonB-dep_rcpt-like"/>
</dbReference>
<keyword evidence="11" id="KW-0732">Signal</keyword>
<dbReference type="InterPro" id="IPR000531">
    <property type="entry name" value="Beta-barrel_TonB"/>
</dbReference>
<evidence type="ECO:0000313" key="14">
    <source>
        <dbReference type="EMBL" id="CDZ81990.1"/>
    </source>
</evidence>
<evidence type="ECO:0000256" key="2">
    <source>
        <dbReference type="ARBA" id="ARBA00022448"/>
    </source>
</evidence>
<feature type="chain" id="PRO_5001740692" evidence="11">
    <location>
        <begin position="22"/>
        <end position="760"/>
    </location>
</feature>
<evidence type="ECO:0000259" key="13">
    <source>
        <dbReference type="Pfam" id="PF07715"/>
    </source>
</evidence>
<proteinExistence type="inferred from homology"/>
<dbReference type="PANTHER" id="PTHR30069:SF50">
    <property type="entry name" value="TONB-DEPENDENT RECEPTOR HI_1217-RELATED"/>
    <property type="match status" value="1"/>
</dbReference>
<feature type="region of interest" description="Disordered" evidence="10">
    <location>
        <begin position="49"/>
        <end position="68"/>
    </location>
</feature>
<feature type="domain" description="TonB-dependent receptor plug" evidence="13">
    <location>
        <begin position="62"/>
        <end position="166"/>
    </location>
</feature>
<evidence type="ECO:0000256" key="7">
    <source>
        <dbReference type="ARBA" id="ARBA00023237"/>
    </source>
</evidence>
<keyword evidence="2 8" id="KW-0813">Transport</keyword>
<dbReference type="PROSITE" id="PS52016">
    <property type="entry name" value="TONB_DEPENDENT_REC_3"/>
    <property type="match status" value="1"/>
</dbReference>
<dbReference type="PATRIC" id="fig|545.12.peg.38"/>
<evidence type="ECO:0000259" key="12">
    <source>
        <dbReference type="Pfam" id="PF00593"/>
    </source>
</evidence>
<gene>
    <name evidence="14" type="ORF">BN1086_00037</name>
</gene>
<feature type="compositionally biased region" description="Polar residues" evidence="10">
    <location>
        <begin position="59"/>
        <end position="68"/>
    </location>
</feature>
<feature type="domain" description="TonB-dependent receptor-like beta-barrel" evidence="12">
    <location>
        <begin position="238"/>
        <end position="719"/>
    </location>
</feature>
<dbReference type="SUPFAM" id="SSF56935">
    <property type="entry name" value="Porins"/>
    <property type="match status" value="1"/>
</dbReference>
<evidence type="ECO:0000256" key="5">
    <source>
        <dbReference type="ARBA" id="ARBA00023077"/>
    </source>
</evidence>
<comment type="subcellular location">
    <subcellularLocation>
        <location evidence="1 8">Cell outer membrane</location>
        <topology evidence="1 8">Multi-pass membrane protein</topology>
    </subcellularLocation>
</comment>
<dbReference type="GO" id="GO:0009279">
    <property type="term" value="C:cell outer membrane"/>
    <property type="evidence" value="ECO:0007669"/>
    <property type="project" value="UniProtKB-SubCell"/>
</dbReference>
<evidence type="ECO:0000256" key="10">
    <source>
        <dbReference type="SAM" id="MobiDB-lite"/>
    </source>
</evidence>
<evidence type="ECO:0000256" key="4">
    <source>
        <dbReference type="ARBA" id="ARBA00022692"/>
    </source>
</evidence>
<comment type="similarity">
    <text evidence="8 9">Belongs to the TonB-dependent receptor family.</text>
</comment>
<dbReference type="GO" id="GO:0015344">
    <property type="term" value="F:siderophore uptake transmembrane transporter activity"/>
    <property type="evidence" value="ECO:0007669"/>
    <property type="project" value="TreeGrafter"/>
</dbReference>
<keyword evidence="7 8" id="KW-0998">Cell outer membrane</keyword>
<evidence type="ECO:0000256" key="3">
    <source>
        <dbReference type="ARBA" id="ARBA00022452"/>
    </source>
</evidence>
<dbReference type="EMBL" id="LK931336">
    <property type="protein sequence ID" value="CDZ81990.1"/>
    <property type="molecule type" value="Genomic_DNA"/>
</dbReference>
<dbReference type="PROSITE" id="PS51257">
    <property type="entry name" value="PROKAR_LIPOPROTEIN"/>
    <property type="match status" value="1"/>
</dbReference>
<sequence>MNVIKLAIGSGILLLSCGAYAQSISEKTGTDKKGAAEFSPLNVSIGKTTSEQEALEKTGATSSRTTDKNLQSLDATLRSMPGTYTQIDPGQGAVSVNIRGMSGFGRVNTMVDGITQSFYGSSTSGTTAHGSTNNMAGVLIDPNFLVAVDVTRGDSSGPAGVNALAGSANMRTIGVDDVIFNGNTYGLRSRFSVGSNGLGRSGMIAVGGKTDAFTDTGSVGVMAAVSGSSVYSNFSNGSGINSKEFGYDKYMKQNPKSQLYKMDIRPDEFNSFELSARTYENKFTRRDITSDDYYIKYHYTPFSELIDFNVTVSTSRGNQKYRDGSLYTFYKTSAQNRSDALDINNTSRFTVADNDLEFMLGSKLMRTRYDRTIHSAAGDPKANQEAIENNPFAPSGQQDISALYTGLKVTRGIWEADFNLNYTRNRITGYKPACDSRVICVPQGSYDIDDKEGGFNPSVQLSAQVTPWLQPFIGYSKSMRAPNIQEMFFSNSGGASMNPFLKPERAETWQAGFNIDTRDLLVEQDALRFKALAYRSRIQNYIYSESYLVCSGGRKCSMAEVIGNDWEGMSDEYSDNMYIYVNSASDVIAKGFELEMDYDAGFAFGRLSFSQQQTDQPTSIASTYFGAGDMTELPRKYMTLDTGVRFFDNALTLGTIIKYTGKARRLSPVACRLSPDFEQDEHTGAIIKQDLPQIPTIIDLYGTYEYNRNLTLKLSVQNLMNRDYSEALNKLNMMPGLGDETHPANSARGRTWIFGGDIRF</sequence>
<dbReference type="InterPro" id="IPR037066">
    <property type="entry name" value="Plug_dom_sf"/>
</dbReference>
<evidence type="ECO:0000256" key="6">
    <source>
        <dbReference type="ARBA" id="ARBA00023136"/>
    </source>
</evidence>
<evidence type="ECO:0000256" key="11">
    <source>
        <dbReference type="SAM" id="SignalP"/>
    </source>
</evidence>
<name>A0A078L5I7_CITKO</name>
<keyword evidence="3 8" id="KW-1134">Transmembrane beta strand</keyword>
<keyword evidence="14" id="KW-0675">Receptor</keyword>
<evidence type="ECO:0000256" key="1">
    <source>
        <dbReference type="ARBA" id="ARBA00004571"/>
    </source>
</evidence>
<organism evidence="14">
    <name type="scientific">Citrobacter koseri</name>
    <name type="common">Citrobacter diversus</name>
    <dbReference type="NCBI Taxonomy" id="545"/>
    <lineage>
        <taxon>Bacteria</taxon>
        <taxon>Pseudomonadati</taxon>
        <taxon>Pseudomonadota</taxon>
        <taxon>Gammaproteobacteria</taxon>
        <taxon>Enterobacterales</taxon>
        <taxon>Enterobacteriaceae</taxon>
        <taxon>Citrobacter</taxon>
    </lineage>
</organism>
<keyword evidence="5 9" id="KW-0798">TonB box</keyword>
<dbReference type="Gene3D" id="2.40.170.20">
    <property type="entry name" value="TonB-dependent receptor, beta-barrel domain"/>
    <property type="match status" value="1"/>
</dbReference>
<dbReference type="AlphaFoldDB" id="A0A078L5I7"/>
<protein>
    <submittedName>
        <fullName evidence="14">Putative TonB-dependent receptor</fullName>
    </submittedName>
</protein>
<dbReference type="GO" id="GO:0044718">
    <property type="term" value="P:siderophore transmembrane transport"/>
    <property type="evidence" value="ECO:0007669"/>
    <property type="project" value="TreeGrafter"/>
</dbReference>
<dbReference type="Pfam" id="PF00593">
    <property type="entry name" value="TonB_dep_Rec_b-barrel"/>
    <property type="match status" value="1"/>
</dbReference>